<dbReference type="InterPro" id="IPR013087">
    <property type="entry name" value="Znf_C2H2_type"/>
</dbReference>
<name>A0A2H3JVF5_WOLCO</name>
<dbReference type="PROSITE" id="PS00028">
    <property type="entry name" value="ZINC_FINGER_C2H2_1"/>
    <property type="match status" value="2"/>
</dbReference>
<dbReference type="PROSITE" id="PS50157">
    <property type="entry name" value="ZINC_FINGER_C2H2_2"/>
    <property type="match status" value="2"/>
</dbReference>
<reference evidence="8 9" key="1">
    <citation type="journal article" date="2012" name="Science">
        <title>The Paleozoic origin of enzymatic lignin decomposition reconstructed from 31 fungal genomes.</title>
        <authorList>
            <person name="Floudas D."/>
            <person name="Binder M."/>
            <person name="Riley R."/>
            <person name="Barry K."/>
            <person name="Blanchette R.A."/>
            <person name="Henrissat B."/>
            <person name="Martinez A.T."/>
            <person name="Otillar R."/>
            <person name="Spatafora J.W."/>
            <person name="Yadav J.S."/>
            <person name="Aerts A."/>
            <person name="Benoit I."/>
            <person name="Boyd A."/>
            <person name="Carlson A."/>
            <person name="Copeland A."/>
            <person name="Coutinho P.M."/>
            <person name="de Vries R.P."/>
            <person name="Ferreira P."/>
            <person name="Findley K."/>
            <person name="Foster B."/>
            <person name="Gaskell J."/>
            <person name="Glotzer D."/>
            <person name="Gorecki P."/>
            <person name="Heitman J."/>
            <person name="Hesse C."/>
            <person name="Hori C."/>
            <person name="Igarashi K."/>
            <person name="Jurgens J.A."/>
            <person name="Kallen N."/>
            <person name="Kersten P."/>
            <person name="Kohler A."/>
            <person name="Kuees U."/>
            <person name="Kumar T.K.A."/>
            <person name="Kuo A."/>
            <person name="LaButti K."/>
            <person name="Larrondo L.F."/>
            <person name="Lindquist E."/>
            <person name="Ling A."/>
            <person name="Lombard V."/>
            <person name="Lucas S."/>
            <person name="Lundell T."/>
            <person name="Martin R."/>
            <person name="McLaughlin D.J."/>
            <person name="Morgenstern I."/>
            <person name="Morin E."/>
            <person name="Murat C."/>
            <person name="Nagy L.G."/>
            <person name="Nolan M."/>
            <person name="Ohm R.A."/>
            <person name="Patyshakuliyeva A."/>
            <person name="Rokas A."/>
            <person name="Ruiz-Duenas F.J."/>
            <person name="Sabat G."/>
            <person name="Salamov A."/>
            <person name="Samejima M."/>
            <person name="Schmutz J."/>
            <person name="Slot J.C."/>
            <person name="St John F."/>
            <person name="Stenlid J."/>
            <person name="Sun H."/>
            <person name="Sun S."/>
            <person name="Syed K."/>
            <person name="Tsang A."/>
            <person name="Wiebenga A."/>
            <person name="Young D."/>
            <person name="Pisabarro A."/>
            <person name="Eastwood D.C."/>
            <person name="Martin F."/>
            <person name="Cullen D."/>
            <person name="Grigoriev I.V."/>
            <person name="Hibbett D.S."/>
        </authorList>
    </citation>
    <scope>NUCLEOTIDE SEQUENCE [LARGE SCALE GENOMIC DNA]</scope>
    <source>
        <strain evidence="8 9">MD-104</strain>
    </source>
</reference>
<dbReference type="OMA" id="DHAANAN"/>
<dbReference type="PANTHER" id="PTHR14003">
    <property type="entry name" value="TRANSCRIPTIONAL REPRESSOR PROTEIN YY"/>
    <property type="match status" value="1"/>
</dbReference>
<proteinExistence type="predicted"/>
<feature type="compositionally biased region" description="Polar residues" evidence="6">
    <location>
        <begin position="433"/>
        <end position="452"/>
    </location>
</feature>
<dbReference type="STRING" id="742152.A0A2H3JVF5"/>
<feature type="region of interest" description="Disordered" evidence="6">
    <location>
        <begin position="82"/>
        <end position="168"/>
    </location>
</feature>
<evidence type="ECO:0000256" key="4">
    <source>
        <dbReference type="ARBA" id="ARBA00022833"/>
    </source>
</evidence>
<feature type="compositionally biased region" description="Pro residues" evidence="6">
    <location>
        <begin position="128"/>
        <end position="141"/>
    </location>
</feature>
<accession>A0A2H3JVF5</accession>
<feature type="region of interest" description="Disordered" evidence="6">
    <location>
        <begin position="257"/>
        <end position="291"/>
    </location>
</feature>
<sequence length="609" mass="64921">MQTHLHPTQPNSSPTAPPSRPPPAPPKRRHVCSTCERSFTTSGHLARHARVHTGERNHKCPFPGCETRCSRQDNLQQHYRIHLSPGSRRSSGSATRAAMTRAQNMSEQMKSRLQDDQGAVGLWTGSSPPSPSISPHEPPPALVQARFSPPQSLPEPPDTPPPLTPACVPVLPPMSAVVPAPFDSGSSRSSTASIPEVGYPTMVSHHRIQPARLATSHLVHSAYPQAQSSYASPASDNGHSPWGYGVQSISQYQRLVQDETPSHASSGQVGRLPSGMASGDGSIDSQSLQAIRQPSDSSYAYAGHHELQYPESSPDAHHSAAINTSDGGFGHLSRGQSQHARADDGSAMTSSRQSLSHLSTHSMMAPPTPDTPSPYTPHSNASYHASHSQTVDSRMTSSRIFASPLLRPDGEPTPPNVYSVPSGGGQSGYPHQEATSTDPSPQVYTHHVSGSTASHYADSQAIGVSSLSLSEEHGVQISPPRSRYPSPPPTLAPLQKTRGTHDILSSSQASSHAHSDYDPRSRQQLHLVTSAFSNTVPAQNAPESAGLARHNTMPSTYPGLNVLVPLHQPRPQHAMHPPQPYLQMYSPGAGYPPANKDADSSRNGGGLVR</sequence>
<feature type="domain" description="C2H2-type" evidence="7">
    <location>
        <begin position="58"/>
        <end position="87"/>
    </location>
</feature>
<dbReference type="GO" id="GO:0000785">
    <property type="term" value="C:chromatin"/>
    <property type="evidence" value="ECO:0007669"/>
    <property type="project" value="TreeGrafter"/>
</dbReference>
<feature type="compositionally biased region" description="Basic and acidic residues" evidence="6">
    <location>
        <begin position="308"/>
        <end position="318"/>
    </location>
</feature>
<feature type="compositionally biased region" description="Low complexity" evidence="6">
    <location>
        <begin position="86"/>
        <end position="102"/>
    </location>
</feature>
<protein>
    <recommendedName>
        <fullName evidence="7">C2H2-type domain-containing protein</fullName>
    </recommendedName>
</protein>
<evidence type="ECO:0000259" key="7">
    <source>
        <dbReference type="PROSITE" id="PS50157"/>
    </source>
</evidence>
<dbReference type="FunFam" id="3.30.160.60:FF:000072">
    <property type="entry name" value="zinc finger protein 143 isoform X1"/>
    <property type="match status" value="1"/>
</dbReference>
<feature type="compositionally biased region" description="Pro residues" evidence="6">
    <location>
        <begin position="366"/>
        <end position="375"/>
    </location>
</feature>
<feature type="region of interest" description="Disordered" evidence="6">
    <location>
        <begin position="468"/>
        <end position="521"/>
    </location>
</feature>
<evidence type="ECO:0000313" key="9">
    <source>
        <dbReference type="Proteomes" id="UP000218811"/>
    </source>
</evidence>
<feature type="region of interest" description="Disordered" evidence="6">
    <location>
        <begin position="308"/>
        <end position="452"/>
    </location>
</feature>
<dbReference type="SUPFAM" id="SSF57667">
    <property type="entry name" value="beta-beta-alpha zinc fingers"/>
    <property type="match status" value="1"/>
</dbReference>
<evidence type="ECO:0000313" key="8">
    <source>
        <dbReference type="EMBL" id="PCH40684.1"/>
    </source>
</evidence>
<feature type="region of interest" description="Disordered" evidence="6">
    <location>
        <begin position="1"/>
        <end position="57"/>
    </location>
</feature>
<evidence type="ECO:0000256" key="3">
    <source>
        <dbReference type="ARBA" id="ARBA00022771"/>
    </source>
</evidence>
<dbReference type="EMBL" id="KB468113">
    <property type="protein sequence ID" value="PCH40684.1"/>
    <property type="molecule type" value="Genomic_DNA"/>
</dbReference>
<evidence type="ECO:0000256" key="2">
    <source>
        <dbReference type="ARBA" id="ARBA00022737"/>
    </source>
</evidence>
<dbReference type="InterPro" id="IPR036236">
    <property type="entry name" value="Znf_C2H2_sf"/>
</dbReference>
<feature type="compositionally biased region" description="Polar residues" evidence="6">
    <location>
        <begin position="378"/>
        <end position="400"/>
    </location>
</feature>
<dbReference type="AlphaFoldDB" id="A0A2H3JVF5"/>
<organism evidence="8 9">
    <name type="scientific">Wolfiporia cocos (strain MD-104)</name>
    <name type="common">Brown rot fungus</name>
    <dbReference type="NCBI Taxonomy" id="742152"/>
    <lineage>
        <taxon>Eukaryota</taxon>
        <taxon>Fungi</taxon>
        <taxon>Dikarya</taxon>
        <taxon>Basidiomycota</taxon>
        <taxon>Agaricomycotina</taxon>
        <taxon>Agaricomycetes</taxon>
        <taxon>Polyporales</taxon>
        <taxon>Phaeolaceae</taxon>
        <taxon>Wolfiporia</taxon>
    </lineage>
</organism>
<evidence type="ECO:0000256" key="6">
    <source>
        <dbReference type="SAM" id="MobiDB-lite"/>
    </source>
</evidence>
<keyword evidence="3 5" id="KW-0863">Zinc-finger</keyword>
<dbReference type="PANTHER" id="PTHR14003:SF19">
    <property type="entry name" value="YY2 TRANSCRIPTION FACTOR"/>
    <property type="match status" value="1"/>
</dbReference>
<gene>
    <name evidence="8" type="ORF">WOLCODRAFT_136942</name>
</gene>
<dbReference type="Proteomes" id="UP000218811">
    <property type="component" value="Unassembled WGS sequence"/>
</dbReference>
<keyword evidence="2" id="KW-0677">Repeat</keyword>
<keyword evidence="9" id="KW-1185">Reference proteome</keyword>
<feature type="compositionally biased region" description="Pro residues" evidence="6">
    <location>
        <begin position="151"/>
        <end position="164"/>
    </location>
</feature>
<dbReference type="GO" id="GO:0031519">
    <property type="term" value="C:PcG protein complex"/>
    <property type="evidence" value="ECO:0007669"/>
    <property type="project" value="TreeGrafter"/>
</dbReference>
<feature type="region of interest" description="Disordered" evidence="6">
    <location>
        <begin position="573"/>
        <end position="609"/>
    </location>
</feature>
<dbReference type="GO" id="GO:0000978">
    <property type="term" value="F:RNA polymerase II cis-regulatory region sequence-specific DNA binding"/>
    <property type="evidence" value="ECO:0007669"/>
    <property type="project" value="TreeGrafter"/>
</dbReference>
<keyword evidence="4" id="KW-0862">Zinc</keyword>
<evidence type="ECO:0000256" key="1">
    <source>
        <dbReference type="ARBA" id="ARBA00022723"/>
    </source>
</evidence>
<dbReference type="GO" id="GO:0008270">
    <property type="term" value="F:zinc ion binding"/>
    <property type="evidence" value="ECO:0007669"/>
    <property type="project" value="UniProtKB-KW"/>
</dbReference>
<evidence type="ECO:0000256" key="5">
    <source>
        <dbReference type="PROSITE-ProRule" id="PRU00042"/>
    </source>
</evidence>
<dbReference type="Gene3D" id="3.30.160.60">
    <property type="entry name" value="Classic Zinc Finger"/>
    <property type="match status" value="2"/>
</dbReference>
<dbReference type="SMART" id="SM00355">
    <property type="entry name" value="ZnF_C2H2"/>
    <property type="match status" value="2"/>
</dbReference>
<feature type="compositionally biased region" description="Pro residues" evidence="6">
    <location>
        <begin position="15"/>
        <end position="25"/>
    </location>
</feature>
<dbReference type="GO" id="GO:0000981">
    <property type="term" value="F:DNA-binding transcription factor activity, RNA polymerase II-specific"/>
    <property type="evidence" value="ECO:0007669"/>
    <property type="project" value="UniProtKB-ARBA"/>
</dbReference>
<dbReference type="OrthoDB" id="654211at2759"/>
<feature type="compositionally biased region" description="Polar residues" evidence="6">
    <location>
        <begin position="347"/>
        <end position="362"/>
    </location>
</feature>
<dbReference type="GO" id="GO:0005667">
    <property type="term" value="C:transcription regulator complex"/>
    <property type="evidence" value="ECO:0007669"/>
    <property type="project" value="TreeGrafter"/>
</dbReference>
<keyword evidence="1" id="KW-0479">Metal-binding</keyword>
<feature type="domain" description="C2H2-type" evidence="7">
    <location>
        <begin position="30"/>
        <end position="57"/>
    </location>
</feature>
<dbReference type="Pfam" id="PF00096">
    <property type="entry name" value="zf-C2H2"/>
    <property type="match status" value="2"/>
</dbReference>